<evidence type="ECO:0000313" key="3">
    <source>
        <dbReference type="EMBL" id="MDC0681390.1"/>
    </source>
</evidence>
<evidence type="ECO:0000256" key="1">
    <source>
        <dbReference type="ARBA" id="ARBA00023239"/>
    </source>
</evidence>
<dbReference type="RefSeq" id="WP_272098456.1">
    <property type="nucleotide sequence ID" value="NZ_JAQNDK010000003.1"/>
</dbReference>
<dbReference type="PANTHER" id="PTHR21240">
    <property type="entry name" value="2-AMINO-3-CARBOXYLMUCONATE-6-SEMIALDEHYDE DECARBOXYLASE"/>
    <property type="match status" value="1"/>
</dbReference>
<evidence type="ECO:0000313" key="4">
    <source>
        <dbReference type="Proteomes" id="UP001217485"/>
    </source>
</evidence>
<proteinExistence type="predicted"/>
<dbReference type="InterPro" id="IPR032466">
    <property type="entry name" value="Metal_Hydrolase"/>
</dbReference>
<sequence>MRDGLRIIDADRHVIEPIEMWREYLEPEFKDHAPYLQPVEPSEPMAERLARYGPRATIPLPPVPMLDGQSLWQKVSPRAQIELAWAAFCRPGHLAAAAAPDGQLRAMDHAGIDISFLYPTFATYLLGFDSLDPRLGSAFARAYNTWLRGFCRRDPERLRGVGLISPHDPASMVDELRRVAGFGWTAVVLRPNPVKGRLLGDPAYEPFWSACEQLSVAVAIHEGTHARLPTAGADRFESRFALHACSHPMEQMMALLALIEGGVLERHPGLRVAFLESGCGWVPYWLHRLDAVEYKHLSGEVAETVRRAPSDYFRRQCMVGLEPDEPYLPVLAEHIGVDNLLFGTDFPHLDHDDDIVDEALSLRRFLPEASVRKLLWDNPARFYGVPTERR</sequence>
<dbReference type="Proteomes" id="UP001217485">
    <property type="component" value="Unassembled WGS sequence"/>
</dbReference>
<dbReference type="PANTHER" id="PTHR21240:SF28">
    <property type="entry name" value="ISO-OROTATE DECARBOXYLASE (EUROFUNG)"/>
    <property type="match status" value="1"/>
</dbReference>
<keyword evidence="1" id="KW-0456">Lyase</keyword>
<dbReference type="Pfam" id="PF04909">
    <property type="entry name" value="Amidohydro_2"/>
    <property type="match status" value="1"/>
</dbReference>
<dbReference type="SUPFAM" id="SSF51556">
    <property type="entry name" value="Metallo-dependent hydrolases"/>
    <property type="match status" value="1"/>
</dbReference>
<keyword evidence="4" id="KW-1185">Reference proteome</keyword>
<organism evidence="3 4">
    <name type="scientific">Sorangium atrum</name>
    <dbReference type="NCBI Taxonomy" id="2995308"/>
    <lineage>
        <taxon>Bacteria</taxon>
        <taxon>Pseudomonadati</taxon>
        <taxon>Myxococcota</taxon>
        <taxon>Polyangia</taxon>
        <taxon>Polyangiales</taxon>
        <taxon>Polyangiaceae</taxon>
        <taxon>Sorangium</taxon>
    </lineage>
</organism>
<dbReference type="InterPro" id="IPR006680">
    <property type="entry name" value="Amidohydro-rel"/>
</dbReference>
<dbReference type="EMBL" id="JAQNDK010000003">
    <property type="protein sequence ID" value="MDC0681390.1"/>
    <property type="molecule type" value="Genomic_DNA"/>
</dbReference>
<reference evidence="3 4" key="1">
    <citation type="submission" date="2023-01" db="EMBL/GenBank/DDBJ databases">
        <title>Minimal conservation of predation-associated metabolite biosynthetic gene clusters underscores biosynthetic potential of Myxococcota including descriptions for ten novel species: Archangium lansinium sp. nov., Myxococcus landrumus sp. nov., Nannocystis bai.</title>
        <authorList>
            <person name="Ahearne A."/>
            <person name="Stevens C."/>
            <person name="Dowd S."/>
        </authorList>
    </citation>
    <scope>NUCLEOTIDE SEQUENCE [LARGE SCALE GENOMIC DNA]</scope>
    <source>
        <strain evidence="3 4">WIWO2</strain>
    </source>
</reference>
<protein>
    <submittedName>
        <fullName evidence="3">Amidohydrolase family protein</fullName>
    </submittedName>
</protein>
<gene>
    <name evidence="3" type="ORF">POL72_26860</name>
</gene>
<evidence type="ECO:0000259" key="2">
    <source>
        <dbReference type="Pfam" id="PF04909"/>
    </source>
</evidence>
<comment type="caution">
    <text evidence="3">The sequence shown here is derived from an EMBL/GenBank/DDBJ whole genome shotgun (WGS) entry which is preliminary data.</text>
</comment>
<dbReference type="Gene3D" id="3.20.20.140">
    <property type="entry name" value="Metal-dependent hydrolases"/>
    <property type="match status" value="1"/>
</dbReference>
<dbReference type="InterPro" id="IPR032465">
    <property type="entry name" value="ACMSD"/>
</dbReference>
<feature type="domain" description="Amidohydrolase-related" evidence="2">
    <location>
        <begin position="96"/>
        <end position="384"/>
    </location>
</feature>
<name>A0ABT5C4Q2_9BACT</name>
<accession>A0ABT5C4Q2</accession>